<keyword evidence="1" id="KW-0479">Metal-binding</keyword>
<dbReference type="PROSITE" id="PS50157">
    <property type="entry name" value="ZINC_FINGER_C2H2_2"/>
    <property type="match status" value="1"/>
</dbReference>
<dbReference type="RefSeq" id="XP_009176274.1">
    <property type="nucleotide sequence ID" value="XM_009178010.1"/>
</dbReference>
<evidence type="ECO:0000259" key="3">
    <source>
        <dbReference type="PROSITE" id="PS50157"/>
    </source>
</evidence>
<feature type="region of interest" description="Disordered" evidence="2">
    <location>
        <begin position="456"/>
        <end position="525"/>
    </location>
</feature>
<feature type="region of interest" description="Disordered" evidence="2">
    <location>
        <begin position="539"/>
        <end position="609"/>
    </location>
</feature>
<feature type="region of interest" description="Disordered" evidence="2">
    <location>
        <begin position="661"/>
        <end position="681"/>
    </location>
</feature>
<feature type="compositionally biased region" description="Polar residues" evidence="2">
    <location>
        <begin position="571"/>
        <end position="583"/>
    </location>
</feature>
<feature type="region of interest" description="Disordered" evidence="2">
    <location>
        <begin position="193"/>
        <end position="284"/>
    </location>
</feature>
<feature type="compositionally biased region" description="Acidic residues" evidence="2">
    <location>
        <begin position="595"/>
        <end position="607"/>
    </location>
</feature>
<feature type="compositionally biased region" description="Acidic residues" evidence="2">
    <location>
        <begin position="248"/>
        <end position="263"/>
    </location>
</feature>
<dbReference type="InterPro" id="IPR031885">
    <property type="entry name" value="DUF4764"/>
</dbReference>
<evidence type="ECO:0000313" key="4">
    <source>
        <dbReference type="EMBL" id="KER19985.1"/>
    </source>
</evidence>
<reference evidence="4 5" key="1">
    <citation type="submission" date="2013-11" db="EMBL/GenBank/DDBJ databases">
        <title>Opisthorchis viverrini - life in the bile duct.</title>
        <authorList>
            <person name="Young N.D."/>
            <person name="Nagarajan N."/>
            <person name="Lin S.J."/>
            <person name="Korhonen P.K."/>
            <person name="Jex A.R."/>
            <person name="Hall R.S."/>
            <person name="Safavi-Hemami H."/>
            <person name="Kaewkong W."/>
            <person name="Bertrand D."/>
            <person name="Gao S."/>
            <person name="Seet Q."/>
            <person name="Wongkham S."/>
            <person name="Teh B.T."/>
            <person name="Wongkham C."/>
            <person name="Intapan P.M."/>
            <person name="Maleewong W."/>
            <person name="Yang X."/>
            <person name="Hu M."/>
            <person name="Wang Z."/>
            <person name="Hofmann A."/>
            <person name="Sternberg P.W."/>
            <person name="Tan P."/>
            <person name="Wang J."/>
            <person name="Gasser R.B."/>
        </authorList>
    </citation>
    <scope>NUCLEOTIDE SEQUENCE [LARGE SCALE GENOMIC DNA]</scope>
</reference>
<protein>
    <recommendedName>
        <fullName evidence="3">C2H2-type domain-containing protein</fullName>
    </recommendedName>
</protein>
<dbReference type="KEGG" id="ovi:T265_15417"/>
<sequence>MHAHPHSVVSTPYSYDSNTIQQGQIQIVDTNVLHSDSEPFMAGLSAEVSNSDSQLIYSDPSASGPPQLTDEHYLHDGSTDNIMYQQTANPLVMPQGSPQQDMDIEPIDLEEVQKIQARMPAADPSAPVGSNKNPIRIIQQGNQYITTQDVSDEHLQQIIQVLTNQALISSSSSRPSAIYNRLTNRRIIFRVTKAKRRHDDNDASSGGGGGATAPGVFGPDRSRAGIGKPKQRNTAKGGSRKRRKRGSDEEDPDFEPEVPEEEILPFPLARRTSTSGRISKPPKHLVKDYKHLRLEDLTSKPESDGEDYHSDGGYSDYINSGAGSSDEDKGGPYPCSACTKIFNSRAGLTRHRTVAHGSNQGKPRTVNPYVAAMRRRTKLREAVSQATDDELIEFAAPRLSKLLDPWDHLLLRSVDGNPLSPQLPRVVLDYLSLVERARAFLVAHLDLWTPNVAESRPRECEQASNDQEQEQTLEPEEQRQQRNGGLALERHQQETVEQTAVVCPLPSETTENHEGGTLDEVLPQESTADEVAIIPELVDGVAENPSEVEPTTVPTKPSAQSEAEGAVPDGPTQNGRPDSPNENSLDESRRVLERNEEEEDEDEDVDDGQAIIVKIDTEEQSNILGLPCGKYVVKDPLCEDYLSRRFRSILAAQRAAAMSAVEAEEEKSEQPEDRPTVSVEAADDTEVDATLREDIQPAIESEEAYQTNVNTTNDEEPQGVVALGDELVLVPEGGLGGPVPEEWLTSGAFLAVLTEAGELCDLVMEAATGRLFHRPTGHLVSLADGSAVSTQQEPEVQAVATLPDYGAYEDEQPSATAIPQRSVAQDTRPAAKVPSPPKPKGRSKAKQTLQEQRDPGEFDTAASEQEQLLQRLAETGEVIDLNTLFPGVSVTEVSPGVCLVTKPNGDRFNVEHGGEGITLETLQTILQMDA</sequence>
<dbReference type="GeneID" id="20329582"/>
<dbReference type="InterPro" id="IPR039946">
    <property type="entry name" value="ZN839"/>
</dbReference>
<dbReference type="CTD" id="20329582"/>
<feature type="compositionally biased region" description="Basic residues" evidence="2">
    <location>
        <begin position="229"/>
        <end position="245"/>
    </location>
</feature>
<feature type="region of interest" description="Disordered" evidence="2">
    <location>
        <begin position="296"/>
        <end position="331"/>
    </location>
</feature>
<dbReference type="AlphaFoldDB" id="A0A074Z9R4"/>
<feature type="compositionally biased region" description="Basic and acidic residues" evidence="2">
    <location>
        <begin position="296"/>
        <end position="310"/>
    </location>
</feature>
<feature type="domain" description="C2H2-type" evidence="3">
    <location>
        <begin position="333"/>
        <end position="361"/>
    </location>
</feature>
<proteinExistence type="predicted"/>
<dbReference type="InterPro" id="IPR013087">
    <property type="entry name" value="Znf_C2H2_type"/>
</dbReference>
<evidence type="ECO:0000256" key="1">
    <source>
        <dbReference type="PROSITE-ProRule" id="PRU00042"/>
    </source>
</evidence>
<name>A0A074Z9R4_OPIVI</name>
<organism evidence="4 5">
    <name type="scientific">Opisthorchis viverrini</name>
    <name type="common">Southeast Asian liver fluke</name>
    <dbReference type="NCBI Taxonomy" id="6198"/>
    <lineage>
        <taxon>Eukaryota</taxon>
        <taxon>Metazoa</taxon>
        <taxon>Spiralia</taxon>
        <taxon>Lophotrochozoa</taxon>
        <taxon>Platyhelminthes</taxon>
        <taxon>Trematoda</taxon>
        <taxon>Digenea</taxon>
        <taxon>Opisthorchiida</taxon>
        <taxon>Opisthorchiata</taxon>
        <taxon>Opisthorchiidae</taxon>
        <taxon>Opisthorchis</taxon>
    </lineage>
</organism>
<dbReference type="EMBL" id="KL597110">
    <property type="protein sequence ID" value="KER19985.1"/>
    <property type="molecule type" value="Genomic_DNA"/>
</dbReference>
<keyword evidence="1" id="KW-0863">Zinc-finger</keyword>
<keyword evidence="1" id="KW-0862">Zinc</keyword>
<dbReference type="PANTHER" id="PTHR16116:SF5">
    <property type="entry name" value="ZINC FINGER PROTEIN 839"/>
    <property type="match status" value="1"/>
</dbReference>
<dbReference type="GO" id="GO:0008270">
    <property type="term" value="F:zinc ion binding"/>
    <property type="evidence" value="ECO:0007669"/>
    <property type="project" value="UniProtKB-KW"/>
</dbReference>
<dbReference type="STRING" id="6198.A0A074Z9R4"/>
<feature type="compositionally biased region" description="Polar residues" evidence="2">
    <location>
        <begin position="813"/>
        <end position="825"/>
    </location>
</feature>
<dbReference type="Proteomes" id="UP000054324">
    <property type="component" value="Unassembled WGS sequence"/>
</dbReference>
<feature type="region of interest" description="Disordered" evidence="2">
    <location>
        <begin position="811"/>
        <end position="861"/>
    </location>
</feature>
<feature type="compositionally biased region" description="Polar residues" evidence="2">
    <location>
        <begin position="552"/>
        <end position="561"/>
    </location>
</feature>
<evidence type="ECO:0000313" key="5">
    <source>
        <dbReference type="Proteomes" id="UP000054324"/>
    </source>
</evidence>
<gene>
    <name evidence="4" type="ORF">T265_15417</name>
</gene>
<accession>A0A074Z9R4</accession>
<dbReference type="OrthoDB" id="5981545at2759"/>
<dbReference type="PANTHER" id="PTHR16116">
    <property type="entry name" value="ZINC FINGER PROTEIN 839"/>
    <property type="match status" value="1"/>
</dbReference>
<dbReference type="PROSITE" id="PS00028">
    <property type="entry name" value="ZINC_FINGER_C2H2_1"/>
    <property type="match status" value="1"/>
</dbReference>
<keyword evidence="5" id="KW-1185">Reference proteome</keyword>
<dbReference type="Pfam" id="PF15961">
    <property type="entry name" value="DUF4764"/>
    <property type="match status" value="1"/>
</dbReference>
<evidence type="ECO:0000256" key="2">
    <source>
        <dbReference type="SAM" id="MobiDB-lite"/>
    </source>
</evidence>